<evidence type="ECO:0000256" key="1">
    <source>
        <dbReference type="SAM" id="Phobius"/>
    </source>
</evidence>
<organism evidence="2 3">
    <name type="scientific">Secundilactobacillus similis DSM 23365 = JCM 2765</name>
    <dbReference type="NCBI Taxonomy" id="1423804"/>
    <lineage>
        <taxon>Bacteria</taxon>
        <taxon>Bacillati</taxon>
        <taxon>Bacillota</taxon>
        <taxon>Bacilli</taxon>
        <taxon>Lactobacillales</taxon>
        <taxon>Lactobacillaceae</taxon>
        <taxon>Secundilactobacillus</taxon>
    </lineage>
</organism>
<dbReference type="RefSeq" id="WP_156301642.1">
    <property type="nucleotide sequence ID" value="NZ_AYZM01000105.1"/>
</dbReference>
<keyword evidence="3" id="KW-1185">Reference proteome</keyword>
<feature type="transmembrane region" description="Helical" evidence="1">
    <location>
        <begin position="32"/>
        <end position="53"/>
    </location>
</feature>
<dbReference type="AlphaFoldDB" id="A0A0R2F5X9"/>
<dbReference type="PATRIC" id="fig|1423804.4.peg.998"/>
<evidence type="ECO:0000313" key="2">
    <source>
        <dbReference type="EMBL" id="KRN21749.1"/>
    </source>
</evidence>
<accession>A0A0R2F5X9</accession>
<keyword evidence="1" id="KW-0812">Transmembrane</keyword>
<proteinExistence type="predicted"/>
<dbReference type="STRING" id="1423804.FD14_GL000930"/>
<dbReference type="Proteomes" id="UP000051442">
    <property type="component" value="Unassembled WGS sequence"/>
</dbReference>
<name>A0A0R2F5X9_9LACO</name>
<gene>
    <name evidence="2" type="ORF">FD14_GL000930</name>
</gene>
<sequence length="58" mass="6566">MLAIIQLATKLVPKPDFPWDKTLTHQSYGQNLIGSLLIIGFIALIGWIVKLAFEEKRD</sequence>
<dbReference type="EMBL" id="AYZM01000105">
    <property type="protein sequence ID" value="KRN21749.1"/>
    <property type="molecule type" value="Genomic_DNA"/>
</dbReference>
<protein>
    <submittedName>
        <fullName evidence="2">Uncharacterized protein</fullName>
    </submittedName>
</protein>
<keyword evidence="1" id="KW-1133">Transmembrane helix</keyword>
<comment type="caution">
    <text evidence="2">The sequence shown here is derived from an EMBL/GenBank/DDBJ whole genome shotgun (WGS) entry which is preliminary data.</text>
</comment>
<evidence type="ECO:0000313" key="3">
    <source>
        <dbReference type="Proteomes" id="UP000051442"/>
    </source>
</evidence>
<keyword evidence="1" id="KW-0472">Membrane</keyword>
<reference evidence="2 3" key="1">
    <citation type="journal article" date="2015" name="Genome Announc.">
        <title>Expanding the biotechnology potential of lactobacilli through comparative genomics of 213 strains and associated genera.</title>
        <authorList>
            <person name="Sun Z."/>
            <person name="Harris H.M."/>
            <person name="McCann A."/>
            <person name="Guo C."/>
            <person name="Argimon S."/>
            <person name="Zhang W."/>
            <person name="Yang X."/>
            <person name="Jeffery I.B."/>
            <person name="Cooney J.C."/>
            <person name="Kagawa T.F."/>
            <person name="Liu W."/>
            <person name="Song Y."/>
            <person name="Salvetti E."/>
            <person name="Wrobel A."/>
            <person name="Rasinkangas P."/>
            <person name="Parkhill J."/>
            <person name="Rea M.C."/>
            <person name="O'Sullivan O."/>
            <person name="Ritari J."/>
            <person name="Douillard F.P."/>
            <person name="Paul Ross R."/>
            <person name="Yang R."/>
            <person name="Briner A.E."/>
            <person name="Felis G.E."/>
            <person name="de Vos W.M."/>
            <person name="Barrangou R."/>
            <person name="Klaenhammer T.R."/>
            <person name="Caufield P.W."/>
            <person name="Cui Y."/>
            <person name="Zhang H."/>
            <person name="O'Toole P.W."/>
        </authorList>
    </citation>
    <scope>NUCLEOTIDE SEQUENCE [LARGE SCALE GENOMIC DNA]</scope>
    <source>
        <strain evidence="2 3">DSM 23365</strain>
    </source>
</reference>